<gene>
    <name evidence="1" type="primary">a26</name>
</gene>
<sequence length="246" mass="27303">MDTDIMEKTVSDKKRGVVSVPSGYESPYSASCADVCELLVASLFGPGIMKDCVNRMRGLEIALPFPAGYVYYVGCDEDTILTERDLDYWRVHPLMLGEFCVIGAIGHKRTLAWDRRALAVNAAGHIYMYEMYLSSFIVKIAESLAEFISEGLSKNYVQLQRSIFGGLLPRAVEVCGGASPRSPWLPPDCKEWLPIEVGGVLCAKIPSEKIIRGSRLRAEDFPEWFFKNNNKSTTTVTFHTGSGDGR</sequence>
<proteinExistence type="predicted"/>
<accession>A0A0F6R486</accession>
<protein>
    <submittedName>
        <fullName evidence="1">A26</fullName>
    </submittedName>
</protein>
<evidence type="ECO:0000313" key="2">
    <source>
        <dbReference type="Proteomes" id="UP000105122"/>
    </source>
</evidence>
<name>A0A0F6R486_RCMVE</name>
<organism evidence="1 2">
    <name type="scientific">Rat cytomegalovirus ALL-03</name>
    <dbReference type="NCBI Taxonomy" id="1640278"/>
    <lineage>
        <taxon>Viruses</taxon>
        <taxon>Duplodnaviria</taxon>
        <taxon>Heunggongvirae</taxon>
        <taxon>Peploviricota</taxon>
        <taxon>Herviviricetes</taxon>
        <taxon>Herpesvirales</taxon>
        <taxon>Orthoherpesviridae</taxon>
        <taxon>Betaherpesvirinae</taxon>
        <taxon>Muromegalovirus</taxon>
        <taxon>Muromegalovirus muridbeta8</taxon>
        <taxon>Rat cytomegalovirus (isolate England)</taxon>
    </lineage>
</organism>
<reference evidence="1 2" key="1">
    <citation type="journal article" date="2015" name="Genome Announc.">
        <title>Complete Genome Sequence of Rat Cytomegalovirus Strain ALL-03 (Malaysian Strain).</title>
        <authorList>
            <person name="Balakrishnan K.N."/>
            <person name="Abdullah A.A."/>
            <person name="Camalxaman S.N."/>
            <person name="Quah Y.W."/>
            <person name="Abba Y."/>
            <person name="Hani H."/>
            <person name="Loh H.S."/>
            <person name="Kamal F.M."/>
            <person name="Zeenathul N.A."/>
            <person name="Aini I."/>
            <person name="Omar A.R."/>
            <person name="Noordin M.M."/>
            <person name="Mohd Azmi M.L."/>
        </authorList>
    </citation>
    <scope>NUCLEOTIDE SEQUENCE [LARGE SCALE GENOMIC DNA]</scope>
    <source>
        <strain evidence="1">ALL-03</strain>
    </source>
</reference>
<evidence type="ECO:0000313" key="1">
    <source>
        <dbReference type="EMBL" id="AKE44203.1"/>
    </source>
</evidence>
<dbReference type="EMBL" id="KP967684">
    <property type="protein sequence ID" value="AKE44203.1"/>
    <property type="molecule type" value="Genomic_DNA"/>
</dbReference>
<dbReference type="InterPro" id="IPR003360">
    <property type="entry name" value="US22-like"/>
</dbReference>
<dbReference type="Pfam" id="PF02393">
    <property type="entry name" value="US22"/>
    <property type="match status" value="1"/>
</dbReference>
<dbReference type="Proteomes" id="UP000105122">
    <property type="component" value="Segment"/>
</dbReference>